<keyword evidence="2" id="KW-0597">Phosphoprotein</keyword>
<dbReference type="SUPFAM" id="SSF47769">
    <property type="entry name" value="SAM/Pointed domain"/>
    <property type="match status" value="1"/>
</dbReference>
<dbReference type="GeneID" id="110233964"/>
<dbReference type="CDD" id="cd09487">
    <property type="entry name" value="SAM_superfamily"/>
    <property type="match status" value="1"/>
</dbReference>
<reference evidence="5" key="1">
    <citation type="submission" date="2022-11" db="UniProtKB">
        <authorList>
            <consortium name="EnsemblMetazoa"/>
        </authorList>
    </citation>
    <scope>IDENTIFICATION</scope>
</reference>
<dbReference type="RefSeq" id="XP_020894959.1">
    <property type="nucleotide sequence ID" value="XM_021039300.2"/>
</dbReference>
<dbReference type="OrthoDB" id="5968063at2759"/>
<feature type="compositionally biased region" description="Pro residues" evidence="3">
    <location>
        <begin position="343"/>
        <end position="354"/>
    </location>
</feature>
<dbReference type="Gene3D" id="1.10.150.50">
    <property type="entry name" value="Transcription Factor, Ets-1"/>
    <property type="match status" value="1"/>
</dbReference>
<evidence type="ECO:0000313" key="5">
    <source>
        <dbReference type="EnsemblMetazoa" id="XP_020894959.1"/>
    </source>
</evidence>
<dbReference type="Pfam" id="PF12736">
    <property type="entry name" value="CABIT"/>
    <property type="match status" value="1"/>
</dbReference>
<dbReference type="SMART" id="SM00454">
    <property type="entry name" value="SAM"/>
    <property type="match status" value="1"/>
</dbReference>
<feature type="region of interest" description="Disordered" evidence="3">
    <location>
        <begin position="329"/>
        <end position="388"/>
    </location>
</feature>
<dbReference type="InterPro" id="IPR025946">
    <property type="entry name" value="CABIT_dom"/>
</dbReference>
<keyword evidence="6" id="KW-1185">Reference proteome</keyword>
<dbReference type="PANTHER" id="PTHR14454:SF11">
    <property type="entry name" value="SERRANO, ISOFORM F"/>
    <property type="match status" value="1"/>
</dbReference>
<evidence type="ECO:0000256" key="2">
    <source>
        <dbReference type="ARBA" id="ARBA00022553"/>
    </source>
</evidence>
<evidence type="ECO:0000256" key="1">
    <source>
        <dbReference type="ARBA" id="ARBA00006392"/>
    </source>
</evidence>
<organism evidence="5 6">
    <name type="scientific">Exaiptasia diaphana</name>
    <name type="common">Tropical sea anemone</name>
    <name type="synonym">Aiptasia pulchella</name>
    <dbReference type="NCBI Taxonomy" id="2652724"/>
    <lineage>
        <taxon>Eukaryota</taxon>
        <taxon>Metazoa</taxon>
        <taxon>Cnidaria</taxon>
        <taxon>Anthozoa</taxon>
        <taxon>Hexacorallia</taxon>
        <taxon>Actiniaria</taxon>
        <taxon>Aiptasiidae</taxon>
        <taxon>Exaiptasia</taxon>
    </lineage>
</organism>
<accession>A0A913WW51</accession>
<evidence type="ECO:0000256" key="3">
    <source>
        <dbReference type="SAM" id="MobiDB-lite"/>
    </source>
</evidence>
<name>A0A913WW51_EXADI</name>
<feature type="domain" description="SAM" evidence="4">
    <location>
        <begin position="393"/>
        <end position="457"/>
    </location>
</feature>
<dbReference type="AlphaFoldDB" id="A0A913WW51"/>
<evidence type="ECO:0000313" key="6">
    <source>
        <dbReference type="Proteomes" id="UP000887567"/>
    </source>
</evidence>
<dbReference type="InterPro" id="IPR001660">
    <property type="entry name" value="SAM"/>
</dbReference>
<dbReference type="Proteomes" id="UP000887567">
    <property type="component" value="Unplaced"/>
</dbReference>
<dbReference type="EnsemblMetazoa" id="XM_021039300.2">
    <property type="protein sequence ID" value="XP_020894959.1"/>
    <property type="gene ID" value="LOC110233964"/>
</dbReference>
<dbReference type="Pfam" id="PF00536">
    <property type="entry name" value="SAM_1"/>
    <property type="match status" value="1"/>
</dbReference>
<dbReference type="PROSITE" id="PS50105">
    <property type="entry name" value="SAM_DOMAIN"/>
    <property type="match status" value="1"/>
</dbReference>
<dbReference type="InterPro" id="IPR052281">
    <property type="entry name" value="GAREM"/>
</dbReference>
<comment type="similarity">
    <text evidence="1">Belongs to the GAREM family.</text>
</comment>
<dbReference type="InterPro" id="IPR013761">
    <property type="entry name" value="SAM/pointed_sf"/>
</dbReference>
<sequence>MSRRLYTEAMHSRSDMDHELESIDWDSPSYTLAEFLSSYTLPQIVCVRDGYLDIEEITTLSTDQIMTLHFVKPCKMLKGFSETKKTEQLSIPVNTVGKIEILPDKLPTIYKSVKAVKNDPRVKKVLSLHNHAWLGIKEQDVLNIEGCKKKHGKEYLRCSVINRDGIIIELPISYQACFHSYEEPNTIAIRDVEKHCTFPCTVRIKASAPTKPDYDPEDRSEFLDLSSFGRIKLMGIYDYDKIVASIRHLDKVRIMQIPISLEITVCTGKEANQKDSEYYQLCVEVHNNTQFQQMEGEDQFEYVKMGNNEDKVDNIYEYIDFRYVKPPIPPRPSSATAEKSGNTPPPVQPKPLTKPKPTDQQNPPLEQIPIPSSPTKEQPNSQDFSIPDDLTALNVEGVTDSLKYLKMDQYIEKFKEELIDGTMLVELSEDMMEESLGITSSLHRKKLKKFIDGWRPK</sequence>
<protein>
    <recommendedName>
        <fullName evidence="4">SAM domain-containing protein</fullName>
    </recommendedName>
</protein>
<feature type="compositionally biased region" description="Polar residues" evidence="3">
    <location>
        <begin position="333"/>
        <end position="342"/>
    </location>
</feature>
<proteinExistence type="inferred from homology"/>
<dbReference type="PANTHER" id="PTHR14454">
    <property type="entry name" value="GRB2-ASSOCIATED AND REGULATOR OF MAPK PROTEIN FAMILY MEMBER"/>
    <property type="match status" value="1"/>
</dbReference>
<dbReference type="KEGG" id="epa:110233964"/>
<evidence type="ECO:0000259" key="4">
    <source>
        <dbReference type="PROSITE" id="PS50105"/>
    </source>
</evidence>
<feature type="compositionally biased region" description="Polar residues" evidence="3">
    <location>
        <begin position="373"/>
        <end position="384"/>
    </location>
</feature>